<dbReference type="GO" id="GO:0006508">
    <property type="term" value="P:proteolysis"/>
    <property type="evidence" value="ECO:0007669"/>
    <property type="project" value="UniProtKB-KW"/>
</dbReference>
<dbReference type="InterPro" id="IPR033116">
    <property type="entry name" value="TRYPSIN_SER"/>
</dbReference>
<evidence type="ECO:0000259" key="4">
    <source>
        <dbReference type="PROSITE" id="PS50240"/>
    </source>
</evidence>
<dbReference type="SMART" id="SM00020">
    <property type="entry name" value="Tryp_SPc"/>
    <property type="match status" value="1"/>
</dbReference>
<reference evidence="6" key="1">
    <citation type="submission" date="2017-01" db="EMBL/GenBank/DDBJ databases">
        <authorList>
            <person name="Wang Y."/>
            <person name="White M."/>
            <person name="Kvist S."/>
            <person name="Moncalvo J.-M."/>
        </authorList>
    </citation>
    <scope>NUCLEOTIDE SEQUENCE [LARGE SCALE GENOMIC DNA]</scope>
    <source>
        <strain evidence="6">COL-18-3</strain>
    </source>
</reference>
<organism evidence="5 6">
    <name type="scientific">Zancudomyces culisetae</name>
    <name type="common">Gut fungus</name>
    <name type="synonym">Smittium culisetae</name>
    <dbReference type="NCBI Taxonomy" id="1213189"/>
    <lineage>
        <taxon>Eukaryota</taxon>
        <taxon>Fungi</taxon>
        <taxon>Fungi incertae sedis</taxon>
        <taxon>Zoopagomycota</taxon>
        <taxon>Kickxellomycotina</taxon>
        <taxon>Harpellomycetes</taxon>
        <taxon>Harpellales</taxon>
        <taxon>Legeriomycetaceae</taxon>
        <taxon>Zancudomyces</taxon>
    </lineage>
</organism>
<evidence type="ECO:0000256" key="2">
    <source>
        <dbReference type="RuleBase" id="RU363034"/>
    </source>
</evidence>
<feature type="compositionally biased region" description="Low complexity" evidence="3">
    <location>
        <begin position="340"/>
        <end position="351"/>
    </location>
</feature>
<proteinExistence type="predicted"/>
<evidence type="ECO:0000256" key="3">
    <source>
        <dbReference type="SAM" id="MobiDB-lite"/>
    </source>
</evidence>
<protein>
    <submittedName>
        <fullName evidence="5">Transmembrane protease serine 9</fullName>
    </submittedName>
</protein>
<feature type="region of interest" description="Disordered" evidence="3">
    <location>
        <begin position="515"/>
        <end position="542"/>
    </location>
</feature>
<keyword evidence="5" id="KW-0812">Transmembrane</keyword>
<evidence type="ECO:0000313" key="5">
    <source>
        <dbReference type="EMBL" id="OMH81990.1"/>
    </source>
</evidence>
<dbReference type="Gene3D" id="2.40.10.10">
    <property type="entry name" value="Trypsin-like serine proteases"/>
    <property type="match status" value="1"/>
</dbReference>
<comment type="caution">
    <text evidence="5">The sequence shown here is derived from an EMBL/GenBank/DDBJ whole genome shotgun (WGS) entry which is preliminary data.</text>
</comment>
<dbReference type="InterPro" id="IPR043504">
    <property type="entry name" value="Peptidase_S1_PA_chymotrypsin"/>
</dbReference>
<dbReference type="CDD" id="cd00190">
    <property type="entry name" value="Tryp_SPc"/>
    <property type="match status" value="1"/>
</dbReference>
<feature type="domain" description="Peptidase S1" evidence="4">
    <location>
        <begin position="39"/>
        <end position="285"/>
    </location>
</feature>
<feature type="compositionally biased region" description="Polar residues" evidence="3">
    <location>
        <begin position="319"/>
        <end position="339"/>
    </location>
</feature>
<dbReference type="InterPro" id="IPR009003">
    <property type="entry name" value="Peptidase_S1_PA"/>
</dbReference>
<keyword evidence="6" id="KW-1185">Reference proteome</keyword>
<dbReference type="SUPFAM" id="SSF50494">
    <property type="entry name" value="Trypsin-like serine proteases"/>
    <property type="match status" value="1"/>
</dbReference>
<keyword evidence="2" id="KW-0720">Serine protease</keyword>
<dbReference type="PROSITE" id="PS00134">
    <property type="entry name" value="TRYPSIN_HIS"/>
    <property type="match status" value="1"/>
</dbReference>
<feature type="compositionally biased region" description="Low complexity" evidence="3">
    <location>
        <begin position="446"/>
        <end position="464"/>
    </location>
</feature>
<gene>
    <name evidence="5" type="ORF">AX774_g4547</name>
</gene>
<dbReference type="PANTHER" id="PTHR24252:SF7">
    <property type="entry name" value="HYALIN"/>
    <property type="match status" value="1"/>
</dbReference>
<dbReference type="OrthoDB" id="6380398at2759"/>
<evidence type="ECO:0000313" key="6">
    <source>
        <dbReference type="Proteomes" id="UP000188320"/>
    </source>
</evidence>
<dbReference type="AlphaFoldDB" id="A0A1R1PLZ2"/>
<feature type="compositionally biased region" description="Polar residues" evidence="3">
    <location>
        <begin position="352"/>
        <end position="361"/>
    </location>
</feature>
<dbReference type="Proteomes" id="UP000188320">
    <property type="component" value="Unassembled WGS sequence"/>
</dbReference>
<name>A0A1R1PLZ2_ZANCU</name>
<feature type="compositionally biased region" description="Pro residues" evidence="3">
    <location>
        <begin position="306"/>
        <end position="318"/>
    </location>
</feature>
<sequence length="751" mass="77696">MVKPLALLAYGLFLKQAKSQFFPNFNTGVNRRISGDERIINGMIALPNEFPSIVALSITSGVTSFTCSGSILNANFILTAAHCMYPGQTIITPAQIRVGYGNSNRAQQKVVQVKNITVNPGYDPNAIIISNDVAILELSEPIVLSPGTAETILFTANTLPPGTSVTGAGWGAITQAPNANAVNELRKVGLVVGDVAFCQRIRPDYSLNGQTICTNTMPGNVDTCYGDSGGPMYYKESSGVLTLAGILSYGDTPDHPQRPVCADPNGAGFYAKPISFLDFISSVTKISQAALVYSPNAPSASNAPNVPGPIPMPAPTPPLGNTSSAANSIPIQQLTMQTASSPPIQQPSLLPENSTPPQQLSTPPAIAPIGTTPASVGTLSSATIGTVVYVYQRVDVTIQSCPPVQPSSQLAASSSQVGVASANPTTSDLVISVAQVSIPSANFATSQPAASFPQTSAPSTSPTTNETVISSSQPGVASASPTTSGLVVSASQIGMPSTSPIAGQQSATSSEIAGVLPTSQSAQTSSTSTATALGVGNSSVTTSEAPVVETVAETIAETISSQVTSSTANSSSTSEAPVVETVAETVAETISNVETQNPSTAAKRLGTDIPHVVELFRDSTIFNRDRDVETTVLGNPHESQVSLTILYSRIGFKPNKARMNAKPISTRTTESSTPAPLPLPVPVPIFTAVPTATPTPTEGTGYTVTQATMLSKYTIDFRISSIEKPHQTEAPDPGRPFQTHSALLGKLLNMV</sequence>
<dbReference type="InterPro" id="IPR018114">
    <property type="entry name" value="TRYPSIN_HIS"/>
</dbReference>
<keyword evidence="1" id="KW-1015">Disulfide bond</keyword>
<feature type="region of interest" description="Disordered" evidence="3">
    <location>
        <begin position="446"/>
        <end position="483"/>
    </location>
</feature>
<dbReference type="InterPro" id="IPR001314">
    <property type="entry name" value="Peptidase_S1A"/>
</dbReference>
<keyword evidence="5" id="KW-0472">Membrane</keyword>
<keyword evidence="2 5" id="KW-0645">Protease</keyword>
<dbReference type="PROSITE" id="PS00135">
    <property type="entry name" value="TRYPSIN_SER"/>
    <property type="match status" value="1"/>
</dbReference>
<evidence type="ECO:0000256" key="1">
    <source>
        <dbReference type="ARBA" id="ARBA00023157"/>
    </source>
</evidence>
<dbReference type="InterPro" id="IPR001254">
    <property type="entry name" value="Trypsin_dom"/>
</dbReference>
<feature type="compositionally biased region" description="Polar residues" evidence="3">
    <location>
        <begin position="465"/>
        <end position="483"/>
    </location>
</feature>
<keyword evidence="2" id="KW-0378">Hydrolase</keyword>
<dbReference type="PRINTS" id="PR00722">
    <property type="entry name" value="CHYMOTRYPSIN"/>
</dbReference>
<feature type="compositionally biased region" description="Low complexity" evidence="3">
    <location>
        <begin position="518"/>
        <end position="532"/>
    </location>
</feature>
<dbReference type="EMBL" id="LSSK01000765">
    <property type="protein sequence ID" value="OMH81990.1"/>
    <property type="molecule type" value="Genomic_DNA"/>
</dbReference>
<dbReference type="GO" id="GO:0004252">
    <property type="term" value="F:serine-type endopeptidase activity"/>
    <property type="evidence" value="ECO:0007669"/>
    <property type="project" value="InterPro"/>
</dbReference>
<accession>A0A1R1PLZ2</accession>
<feature type="region of interest" description="Disordered" evidence="3">
    <location>
        <begin position="297"/>
        <end position="369"/>
    </location>
</feature>
<dbReference type="PROSITE" id="PS50240">
    <property type="entry name" value="TRYPSIN_DOM"/>
    <property type="match status" value="1"/>
</dbReference>
<dbReference type="PANTHER" id="PTHR24252">
    <property type="entry name" value="ACROSIN-RELATED"/>
    <property type="match status" value="1"/>
</dbReference>
<dbReference type="Pfam" id="PF00089">
    <property type="entry name" value="Trypsin"/>
    <property type="match status" value="1"/>
</dbReference>